<evidence type="ECO:0000256" key="4">
    <source>
        <dbReference type="ARBA" id="ARBA00035206"/>
    </source>
</evidence>
<dbReference type="InterPro" id="IPR014722">
    <property type="entry name" value="Rib_uL2_dom2"/>
</dbReference>
<dbReference type="SUPFAM" id="SSF50104">
    <property type="entry name" value="Translation proteins SH3-like domain"/>
    <property type="match status" value="1"/>
</dbReference>
<dbReference type="InterPro" id="IPR005825">
    <property type="entry name" value="Ribosomal_uL24_CS"/>
</dbReference>
<dbReference type="CDD" id="cd06089">
    <property type="entry name" value="KOW_RPL26"/>
    <property type="match status" value="1"/>
</dbReference>
<dbReference type="PROSITE" id="PS01108">
    <property type="entry name" value="RIBOSOMAL_L24"/>
    <property type="match status" value="1"/>
</dbReference>
<dbReference type="SMART" id="SM00739">
    <property type="entry name" value="KOW"/>
    <property type="match status" value="1"/>
</dbReference>
<accession>A0A098EFL1</accession>
<dbReference type="PANTHER" id="PTHR12903">
    <property type="entry name" value="MITOCHONDRIAL RIBOSOMAL PROTEIN L24"/>
    <property type="match status" value="1"/>
</dbReference>
<dbReference type="RefSeq" id="WP_021799357.1">
    <property type="nucleotide sequence ID" value="NZ_CCXQ01000156.1"/>
</dbReference>
<evidence type="ECO:0000256" key="3">
    <source>
        <dbReference type="ARBA" id="ARBA00023274"/>
    </source>
</evidence>
<dbReference type="GO" id="GO:0019843">
    <property type="term" value="F:rRNA binding"/>
    <property type="evidence" value="ECO:0007669"/>
    <property type="project" value="UniProtKB-UniRule"/>
</dbReference>
<evidence type="ECO:0000256" key="1">
    <source>
        <dbReference type="ARBA" id="ARBA00010618"/>
    </source>
</evidence>
<keyword evidence="5" id="KW-0699">rRNA-binding</keyword>
<sequence length="104" mass="11260">MAKIVSGDDVIVITGSDKGKVGKVVKILRKGGRVLAKVASVALCRKSVKPSKNREGGIFSVERFIDISNVAFFDSEAGVRTRVGYKFVDGKKVRYLKSSGRVLD</sequence>
<proteinExistence type="inferred from homology"/>
<dbReference type="Pfam" id="PF17136">
    <property type="entry name" value="ribosomal_L24"/>
    <property type="match status" value="1"/>
</dbReference>
<dbReference type="GO" id="GO:0003735">
    <property type="term" value="F:structural constituent of ribosome"/>
    <property type="evidence" value="ECO:0007669"/>
    <property type="project" value="InterPro"/>
</dbReference>
<evidence type="ECO:0000259" key="7">
    <source>
        <dbReference type="SMART" id="SM00739"/>
    </source>
</evidence>
<dbReference type="EMBL" id="FLLR01000014">
    <property type="protein sequence ID" value="SBO14149.1"/>
    <property type="molecule type" value="Genomic_DNA"/>
</dbReference>
<evidence type="ECO:0000313" key="8">
    <source>
        <dbReference type="EMBL" id="CEG21053.1"/>
    </source>
</evidence>
<evidence type="ECO:0000256" key="6">
    <source>
        <dbReference type="RuleBase" id="RU003477"/>
    </source>
</evidence>
<feature type="domain" description="KOW" evidence="7">
    <location>
        <begin position="3"/>
        <end position="30"/>
    </location>
</feature>
<keyword evidence="5" id="KW-0694">RNA-binding</keyword>
<evidence type="ECO:0000313" key="10">
    <source>
        <dbReference type="Proteomes" id="UP000055047"/>
    </source>
</evidence>
<evidence type="ECO:0000256" key="5">
    <source>
        <dbReference type="HAMAP-Rule" id="MF_01326"/>
    </source>
</evidence>
<reference evidence="11" key="3">
    <citation type="submission" date="2016-03" db="EMBL/GenBank/DDBJ databases">
        <authorList>
            <person name="Loux Valentin"/>
        </authorList>
    </citation>
    <scope>NUCLEOTIDE SEQUENCE [LARGE SCALE GENOMIC DNA]</scope>
    <source>
        <strain evidence="11">C1</strain>
    </source>
</reference>
<keyword evidence="3 5" id="KW-0687">Ribonucleoprotein</keyword>
<dbReference type="AlphaFoldDB" id="A0A098EFL1"/>
<evidence type="ECO:0000256" key="2">
    <source>
        <dbReference type="ARBA" id="ARBA00022980"/>
    </source>
</evidence>
<keyword evidence="2 5" id="KW-0689">Ribosomal protein</keyword>
<dbReference type="HAMAP" id="MF_01326_B">
    <property type="entry name" value="Ribosomal_uL24_B"/>
    <property type="match status" value="1"/>
</dbReference>
<dbReference type="InterPro" id="IPR005824">
    <property type="entry name" value="KOW"/>
</dbReference>
<dbReference type="InterPro" id="IPR003256">
    <property type="entry name" value="Ribosomal_uL24"/>
</dbReference>
<evidence type="ECO:0000313" key="9">
    <source>
        <dbReference type="EMBL" id="SBO14149.1"/>
    </source>
</evidence>
<evidence type="ECO:0000313" key="11">
    <source>
        <dbReference type="Proteomes" id="UP000078419"/>
    </source>
</evidence>
<reference evidence="8 10" key="1">
    <citation type="submission" date="2014-09" db="EMBL/GenBank/DDBJ databases">
        <authorList>
            <person name="Loux Valentin"/>
            <person name="Dugat Thibaut"/>
        </authorList>
    </citation>
    <scope>NUCLEOTIDE SEQUENCE [LARGE SCALE GENOMIC DNA]</scope>
    <source>
        <strain evidence="8 10">BOV-10_179</strain>
    </source>
</reference>
<comment type="function">
    <text evidence="5">One of two assembly initiator proteins, it binds directly to the 5'-end of the 23S rRNA, where it nucleates assembly of the 50S subunit.</text>
</comment>
<reference evidence="9" key="2">
    <citation type="submission" date="2016-03" db="EMBL/GenBank/DDBJ databases">
        <authorList>
            <person name="Loux V."/>
        </authorList>
    </citation>
    <scope>NUCLEOTIDE SEQUENCE</scope>
    <source>
        <strain evidence="9">C1</strain>
    </source>
</reference>
<comment type="function">
    <text evidence="5">One of the proteins that surrounds the polypeptide exit tunnel on the outside of the subunit.</text>
</comment>
<dbReference type="GO" id="GO:1990904">
    <property type="term" value="C:ribonucleoprotein complex"/>
    <property type="evidence" value="ECO:0007669"/>
    <property type="project" value="UniProtKB-KW"/>
</dbReference>
<dbReference type="NCBIfam" id="TIGR01079">
    <property type="entry name" value="rplX_bact"/>
    <property type="match status" value="1"/>
</dbReference>
<dbReference type="Pfam" id="PF00467">
    <property type="entry name" value="KOW"/>
    <property type="match status" value="1"/>
</dbReference>
<comment type="similarity">
    <text evidence="1 5 6">Belongs to the universal ribosomal protein uL24 family.</text>
</comment>
<dbReference type="GO" id="GO:0006412">
    <property type="term" value="P:translation"/>
    <property type="evidence" value="ECO:0007669"/>
    <property type="project" value="UniProtKB-UniRule"/>
</dbReference>
<dbReference type="Gene3D" id="2.30.30.30">
    <property type="match status" value="1"/>
</dbReference>
<organism evidence="8 10">
    <name type="scientific">Anaplasma phagocytophilum</name>
    <name type="common">Ehrlichia phagocytophila</name>
    <dbReference type="NCBI Taxonomy" id="948"/>
    <lineage>
        <taxon>Bacteria</taxon>
        <taxon>Pseudomonadati</taxon>
        <taxon>Pseudomonadota</taxon>
        <taxon>Alphaproteobacteria</taxon>
        <taxon>Rickettsiales</taxon>
        <taxon>Anaplasmataceae</taxon>
        <taxon>Anaplasma</taxon>
        <taxon>phagocytophilum group</taxon>
    </lineage>
</organism>
<gene>
    <name evidence="5 8" type="primary">rplX</name>
    <name evidence="9" type="ORF">ANAPC1_00493</name>
    <name evidence="8" type="ORF">ANAPHAGO_00283</name>
</gene>
<dbReference type="InterPro" id="IPR008991">
    <property type="entry name" value="Translation_prot_SH3-like_sf"/>
</dbReference>
<dbReference type="Proteomes" id="UP000055047">
    <property type="component" value="Unassembled WGS sequence"/>
</dbReference>
<dbReference type="Proteomes" id="UP000078419">
    <property type="component" value="Unassembled WGS sequence"/>
</dbReference>
<dbReference type="InterPro" id="IPR057264">
    <property type="entry name" value="Ribosomal_uL24_C"/>
</dbReference>
<protein>
    <recommendedName>
        <fullName evidence="4 5">Large ribosomal subunit protein uL24</fullName>
    </recommendedName>
</protein>
<dbReference type="GO" id="GO:0005840">
    <property type="term" value="C:ribosome"/>
    <property type="evidence" value="ECO:0007669"/>
    <property type="project" value="UniProtKB-KW"/>
</dbReference>
<dbReference type="InterPro" id="IPR041988">
    <property type="entry name" value="Ribosomal_uL24_KOW"/>
</dbReference>
<dbReference type="EMBL" id="CCXQ01000156">
    <property type="protein sequence ID" value="CEG21053.1"/>
    <property type="molecule type" value="Genomic_DNA"/>
</dbReference>
<comment type="subunit">
    <text evidence="5">Part of the 50S ribosomal subunit.</text>
</comment>
<name>A0A098EFL1_ANAPH</name>